<dbReference type="SUPFAM" id="SSF55486">
    <property type="entry name" value="Metalloproteases ('zincins'), catalytic domain"/>
    <property type="match status" value="1"/>
</dbReference>
<feature type="domain" description="Immune inhibitor A-like metallopeptidase VEG" evidence="4">
    <location>
        <begin position="466"/>
        <end position="627"/>
    </location>
</feature>
<reference evidence="5 6" key="1">
    <citation type="submission" date="2024-06" db="EMBL/GenBank/DDBJ databases">
        <title>The Natural Products Discovery Center: Release of the First 8490 Sequenced Strains for Exploring Actinobacteria Biosynthetic Diversity.</title>
        <authorList>
            <person name="Kalkreuter E."/>
            <person name="Kautsar S.A."/>
            <person name="Yang D."/>
            <person name="Bader C.D."/>
            <person name="Teijaro C.N."/>
            <person name="Fluegel L."/>
            <person name="Davis C.M."/>
            <person name="Simpson J.R."/>
            <person name="Lauterbach L."/>
            <person name="Steele A.D."/>
            <person name="Gui C."/>
            <person name="Meng S."/>
            <person name="Li G."/>
            <person name="Viehrig K."/>
            <person name="Ye F."/>
            <person name="Su P."/>
            <person name="Kiefer A.F."/>
            <person name="Nichols A."/>
            <person name="Cepeda A.J."/>
            <person name="Yan W."/>
            <person name="Fan B."/>
            <person name="Jiang Y."/>
            <person name="Adhikari A."/>
            <person name="Zheng C.-J."/>
            <person name="Schuster L."/>
            <person name="Cowan T.M."/>
            <person name="Smanski M.J."/>
            <person name="Chevrette M.G."/>
            <person name="De Carvalho L.P.S."/>
            <person name="Shen B."/>
        </authorList>
    </citation>
    <scope>NUCLEOTIDE SEQUENCE [LARGE SCALE GENOMIC DNA]</scope>
    <source>
        <strain evidence="5 6">NPDC048946</strain>
    </source>
</reference>
<dbReference type="NCBIfam" id="TIGR03296">
    <property type="entry name" value="M6dom_TIGR03296"/>
    <property type="match status" value="1"/>
</dbReference>
<protein>
    <submittedName>
        <fullName evidence="5">Immune inhibitor A domain-containing protein</fullName>
    </submittedName>
</protein>
<dbReference type="EMBL" id="JBEZFP010000022">
    <property type="protein sequence ID" value="MEU8134138.1"/>
    <property type="molecule type" value="Genomic_DNA"/>
</dbReference>
<keyword evidence="6" id="KW-1185">Reference proteome</keyword>
<dbReference type="InterPro" id="IPR008757">
    <property type="entry name" value="Peptidase_M6-like_domain"/>
</dbReference>
<name>A0ABV3DEG5_9ACTN</name>
<evidence type="ECO:0000313" key="5">
    <source>
        <dbReference type="EMBL" id="MEU8134138.1"/>
    </source>
</evidence>
<evidence type="ECO:0000256" key="2">
    <source>
        <dbReference type="SAM" id="SignalP"/>
    </source>
</evidence>
<accession>A0ABV3DEG5</accession>
<feature type="region of interest" description="Disordered" evidence="1">
    <location>
        <begin position="119"/>
        <end position="168"/>
    </location>
</feature>
<evidence type="ECO:0000259" key="3">
    <source>
        <dbReference type="Pfam" id="PF05547"/>
    </source>
</evidence>
<dbReference type="InterPro" id="IPR048665">
    <property type="entry name" value="InhA-like_VEG"/>
</dbReference>
<dbReference type="Proteomes" id="UP001551482">
    <property type="component" value="Unassembled WGS sequence"/>
</dbReference>
<dbReference type="PANTHER" id="PTHR41775:SF1">
    <property type="entry name" value="PEPTIDASE M6-LIKE DOMAIN-CONTAINING PROTEIN"/>
    <property type="match status" value="1"/>
</dbReference>
<keyword evidence="2" id="KW-0732">Signal</keyword>
<feature type="region of interest" description="Disordered" evidence="1">
    <location>
        <begin position="23"/>
        <end position="97"/>
    </location>
</feature>
<proteinExistence type="predicted"/>
<evidence type="ECO:0000256" key="1">
    <source>
        <dbReference type="SAM" id="MobiDB-lite"/>
    </source>
</evidence>
<feature type="domain" description="Peptidase M6-like" evidence="3">
    <location>
        <begin position="104"/>
        <end position="425"/>
    </location>
</feature>
<evidence type="ECO:0000259" key="4">
    <source>
        <dbReference type="Pfam" id="PF20774"/>
    </source>
</evidence>
<dbReference type="Pfam" id="PF20774">
    <property type="entry name" value="InhA-like_VEG"/>
    <property type="match status" value="1"/>
</dbReference>
<comment type="caution">
    <text evidence="5">The sequence shown here is derived from an EMBL/GenBank/DDBJ whole genome shotgun (WGS) entry which is preliminary data.</text>
</comment>
<dbReference type="PANTHER" id="PTHR41775">
    <property type="entry name" value="SECRETED PROTEIN-RELATED"/>
    <property type="match status" value="1"/>
</dbReference>
<dbReference type="Pfam" id="PF05547">
    <property type="entry name" value="Peptidase_M6"/>
    <property type="match status" value="1"/>
</dbReference>
<organism evidence="5 6">
    <name type="scientific">Streptodolium elevatio</name>
    <dbReference type="NCBI Taxonomy" id="3157996"/>
    <lineage>
        <taxon>Bacteria</taxon>
        <taxon>Bacillati</taxon>
        <taxon>Actinomycetota</taxon>
        <taxon>Actinomycetes</taxon>
        <taxon>Kitasatosporales</taxon>
        <taxon>Streptomycetaceae</taxon>
        <taxon>Streptodolium</taxon>
    </lineage>
</organism>
<feature type="signal peptide" evidence="2">
    <location>
        <begin position="1"/>
        <end position="18"/>
    </location>
</feature>
<dbReference type="RefSeq" id="WP_358352546.1">
    <property type="nucleotide sequence ID" value="NZ_JBEZFP010000022.1"/>
</dbReference>
<feature type="compositionally biased region" description="Low complexity" evidence="1">
    <location>
        <begin position="64"/>
        <end position="73"/>
    </location>
</feature>
<feature type="chain" id="PRO_5047104776" evidence="2">
    <location>
        <begin position="19"/>
        <end position="633"/>
    </location>
</feature>
<gene>
    <name evidence="5" type="ORF">AB0C36_11560</name>
</gene>
<evidence type="ECO:0000313" key="6">
    <source>
        <dbReference type="Proteomes" id="UP001551482"/>
    </source>
</evidence>
<sequence>MRPAAALAVAGLACCLLAGTGQGPGGATAAGSAESPAPAPTRAPALGDDLPGPFTESRRTQRDAAVSSVVTASQSLGRGPHSAPDVVELPKGPKVQLRPPSHARVFVILVEFGDRVARAADQGGGPAAPPEQPGTDPEQPGSEPASGGLPGPRHATIPEPDRSLDTTTVWHPTFDRGYFHEIFFGDGSHGPSLATHYRAQSSGRMEIDGNVTDWVRVPWNEARYGNNNCGSQVCTNAWDLVRDAMNEWAGSLSAHGLSTRQISDALAPFDLWDRDDHDRDGVFDEPDGYIDHLEIVKAGVDEAAGGGAQGADALWSHRWYAYGDQAGRTGPPGNLAGGTRVGGTGMWAGDYTLQAENGGLGVIAHEFGHDLGLPDLYDRRDALSGSPVGFWSLMGLGGYLGDGGTGGVGNSPGSLSAWDRMQLGWLDWMIADPKTATTTMLAPLQSTGDPQAVLIPLPARKGSTKPRWYVVENRQYAGTDAVLRTGPYDGQAGTEGSSHFPYGSGVMVWLWDASYADNDVADHPGQGLILPVDAHPDPLMVDGGTPARGRLATFDAPFSAAEERTDPVLIGSSGRRTTLGARPGTPAFDDRSTAYWSSRAPLAGVKVAAAGVRVEVDGKARTGEAVRVTVKPS</sequence>